<dbReference type="GO" id="GO:0016787">
    <property type="term" value="F:hydrolase activity"/>
    <property type="evidence" value="ECO:0007669"/>
    <property type="project" value="UniProtKB-KW"/>
</dbReference>
<evidence type="ECO:0000313" key="4">
    <source>
        <dbReference type="EMBL" id="BBM48681.1"/>
    </source>
</evidence>
<dbReference type="Pfam" id="PF13286">
    <property type="entry name" value="HD_assoc"/>
    <property type="match status" value="1"/>
</dbReference>
<dbReference type="AlphaFoldDB" id="A0A510KD76"/>
<reference evidence="4 5" key="1">
    <citation type="submission" date="2019-07" db="EMBL/GenBank/DDBJ databases">
        <title>Complete Genome Sequence of Leptotrichia wadei Strain JMUB3933.</title>
        <authorList>
            <person name="Watanabe S."/>
            <person name="Cui L."/>
        </authorList>
    </citation>
    <scope>NUCLEOTIDE SEQUENCE [LARGE SCALE GENOMIC DNA]</scope>
    <source>
        <strain evidence="4 5">JMUB3933</strain>
    </source>
</reference>
<name>A0A510KD76_9FUSO</name>
<sequence>MRKDLENFEGNAQALRILTKLHSNGNDINLSYSILNTLLKYPTDSTSFSRKEKNIKKHKLGYYYSENDIVKDICQTTGTEIKGEYVRHPLTFLLEAADDIAYATADLEDAFKKGLFTIEQFIDYYQDEISKIENKKIDCIEQIFVRLKEKIKNNTGYINDYKSEISEFEKIIEDNRKIFFTKEILVDLKERIKNDVKNVEDDQKKKRYKKRYEDMKQFIDYCKNEISKIKTEENNKEDKIKILDDLNTKIENNAKNVEDDFNISQEEKRMKTNEDIFSAFQKCIDFIKKWLMYAVLYRFYDSFDSIREGVYKYDLFYDTFHEHTIKILKGAMKKFVFNNNDILKLELSAKKIIEALLNDFIYAVRYWNEDNDNEKMSKSDKKYINIISQSLKDEYIKTEFKDESEKLYSKFMMVIDFISGMTDSYAKNLYQELYGIY</sequence>
<keyword evidence="2" id="KW-0175">Coiled coil</keyword>
<proteinExistence type="predicted"/>
<dbReference type="InterPro" id="IPR027432">
    <property type="entry name" value="dGTP_triphosphohydrolase_C"/>
</dbReference>
<feature type="domain" description="Phosphohydrolase-associated" evidence="3">
    <location>
        <begin position="397"/>
        <end position="432"/>
    </location>
</feature>
<evidence type="ECO:0000256" key="1">
    <source>
        <dbReference type="ARBA" id="ARBA00022801"/>
    </source>
</evidence>
<accession>A0A510KD76</accession>
<dbReference type="InterPro" id="IPR023293">
    <property type="entry name" value="dGTP_triP_hydro_central_sf"/>
</dbReference>
<organism evidence="4 5">
    <name type="scientific">Leptotrichia wadei</name>
    <dbReference type="NCBI Taxonomy" id="157687"/>
    <lineage>
        <taxon>Bacteria</taxon>
        <taxon>Fusobacteriati</taxon>
        <taxon>Fusobacteriota</taxon>
        <taxon>Fusobacteriia</taxon>
        <taxon>Fusobacteriales</taxon>
        <taxon>Leptotrichiaceae</taxon>
        <taxon>Leptotrichia</taxon>
    </lineage>
</organism>
<dbReference type="Gene3D" id="1.10.3550.10">
    <property type="entry name" value="eoxyguanosinetriphosphate triphosphohydrolase domain-like"/>
    <property type="match status" value="2"/>
</dbReference>
<dbReference type="InterPro" id="IPR026875">
    <property type="entry name" value="PHydrolase_assoc_dom"/>
</dbReference>
<evidence type="ECO:0000259" key="3">
    <source>
        <dbReference type="Pfam" id="PF13286"/>
    </source>
</evidence>
<dbReference type="Gene3D" id="1.10.3210.10">
    <property type="entry name" value="Hypothetical protein af1432"/>
    <property type="match status" value="1"/>
</dbReference>
<protein>
    <recommendedName>
        <fullName evidence="3">Phosphohydrolase-associated domain-containing protein</fullName>
    </recommendedName>
</protein>
<evidence type="ECO:0000256" key="2">
    <source>
        <dbReference type="SAM" id="Coils"/>
    </source>
</evidence>
<keyword evidence="1" id="KW-0378">Hydrolase</keyword>
<dbReference type="Gene3D" id="1.10.3410.10">
    <property type="entry name" value="putative deoxyguanosinetriphosphate triphosphohydrolase like domain"/>
    <property type="match status" value="1"/>
</dbReference>
<evidence type="ECO:0000313" key="5">
    <source>
        <dbReference type="Proteomes" id="UP000321397"/>
    </source>
</evidence>
<dbReference type="Proteomes" id="UP000321397">
    <property type="component" value="Chromosome"/>
</dbReference>
<feature type="coiled-coil region" evidence="2">
    <location>
        <begin position="229"/>
        <end position="267"/>
    </location>
</feature>
<gene>
    <name evidence="4" type="ORF">JMUB3933_2207</name>
</gene>
<dbReference type="EMBL" id="AP019834">
    <property type="protein sequence ID" value="BBM48681.1"/>
    <property type="molecule type" value="Genomic_DNA"/>
</dbReference>
<dbReference type="SUPFAM" id="SSF109604">
    <property type="entry name" value="HD-domain/PDEase-like"/>
    <property type="match status" value="1"/>
</dbReference>